<evidence type="ECO:0000259" key="6">
    <source>
        <dbReference type="Pfam" id="PF25876"/>
    </source>
</evidence>
<accession>A0A1H5T5S4</accession>
<feature type="region of interest" description="Disordered" evidence="4">
    <location>
        <begin position="1"/>
        <end position="22"/>
    </location>
</feature>
<keyword evidence="11" id="KW-1185">Reference proteome</keyword>
<evidence type="ECO:0000259" key="9">
    <source>
        <dbReference type="Pfam" id="PF25967"/>
    </source>
</evidence>
<dbReference type="InterPro" id="IPR058627">
    <property type="entry name" value="MdtA-like_C"/>
</dbReference>
<dbReference type="Gene3D" id="2.40.420.20">
    <property type="match status" value="1"/>
</dbReference>
<evidence type="ECO:0000256" key="4">
    <source>
        <dbReference type="SAM" id="MobiDB-lite"/>
    </source>
</evidence>
<dbReference type="PANTHER" id="PTHR30469">
    <property type="entry name" value="MULTIDRUG RESISTANCE PROTEIN MDTA"/>
    <property type="match status" value="1"/>
</dbReference>
<dbReference type="SUPFAM" id="SSF111369">
    <property type="entry name" value="HlyD-like secretion proteins"/>
    <property type="match status" value="1"/>
</dbReference>
<feature type="transmembrane region" description="Helical" evidence="5">
    <location>
        <begin position="31"/>
        <end position="53"/>
    </location>
</feature>
<feature type="region of interest" description="Disordered" evidence="4">
    <location>
        <begin position="430"/>
        <end position="456"/>
    </location>
</feature>
<evidence type="ECO:0000313" key="10">
    <source>
        <dbReference type="EMBL" id="SEF57347.1"/>
    </source>
</evidence>
<dbReference type="InterPro" id="IPR058624">
    <property type="entry name" value="MdtA-like_HH"/>
</dbReference>
<dbReference type="InterPro" id="IPR058792">
    <property type="entry name" value="Beta-barrel_RND_2"/>
</dbReference>
<gene>
    <name evidence="10" type="ORF">SAMN05421819_0460</name>
</gene>
<keyword evidence="3" id="KW-0813">Transport</keyword>
<dbReference type="Gene3D" id="2.40.50.100">
    <property type="match status" value="1"/>
</dbReference>
<evidence type="ECO:0000256" key="1">
    <source>
        <dbReference type="ARBA" id="ARBA00004196"/>
    </source>
</evidence>
<comment type="similarity">
    <text evidence="2">Belongs to the membrane fusion protein (MFP) (TC 8.A.1) family.</text>
</comment>
<proteinExistence type="inferred from homology"/>
<dbReference type="Gene3D" id="1.10.287.470">
    <property type="entry name" value="Helix hairpin bin"/>
    <property type="match status" value="1"/>
</dbReference>
<protein>
    <submittedName>
        <fullName evidence="10">RND family efflux transporter, MFP subunit</fullName>
    </submittedName>
</protein>
<evidence type="ECO:0000259" key="8">
    <source>
        <dbReference type="Pfam" id="PF25954"/>
    </source>
</evidence>
<dbReference type="Pfam" id="PF25917">
    <property type="entry name" value="BSH_RND"/>
    <property type="match status" value="1"/>
</dbReference>
<dbReference type="GO" id="GO:0015562">
    <property type="term" value="F:efflux transmembrane transporter activity"/>
    <property type="evidence" value="ECO:0007669"/>
    <property type="project" value="TreeGrafter"/>
</dbReference>
<feature type="domain" description="Multidrug resistance protein MdtA-like alpha-helical hairpin" evidence="6">
    <location>
        <begin position="150"/>
        <end position="214"/>
    </location>
</feature>
<dbReference type="InterPro" id="IPR006143">
    <property type="entry name" value="RND_pump_MFP"/>
</dbReference>
<feature type="domain" description="Multidrug resistance protein MdtA-like C-terminal permuted SH3" evidence="9">
    <location>
        <begin position="353"/>
        <end position="408"/>
    </location>
</feature>
<reference evidence="10 11" key="1">
    <citation type="submission" date="2016-10" db="EMBL/GenBank/DDBJ databases">
        <authorList>
            <person name="de Groot N.N."/>
        </authorList>
    </citation>
    <scope>NUCLEOTIDE SEQUENCE [LARGE SCALE GENOMIC DNA]</scope>
    <source>
        <strain evidence="10 11">DSM 22489</strain>
    </source>
</reference>
<dbReference type="Proteomes" id="UP000236728">
    <property type="component" value="Unassembled WGS sequence"/>
</dbReference>
<dbReference type="NCBIfam" id="TIGR01730">
    <property type="entry name" value="RND_mfp"/>
    <property type="match status" value="1"/>
</dbReference>
<dbReference type="Gene3D" id="2.40.30.170">
    <property type="match status" value="1"/>
</dbReference>
<dbReference type="AlphaFoldDB" id="A0A1H5T5S4"/>
<dbReference type="GO" id="GO:1990281">
    <property type="term" value="C:efflux pump complex"/>
    <property type="evidence" value="ECO:0007669"/>
    <property type="project" value="TreeGrafter"/>
</dbReference>
<dbReference type="OrthoDB" id="9806939at2"/>
<keyword evidence="5" id="KW-0812">Transmembrane</keyword>
<organism evidence="10 11">
    <name type="scientific">Bryocella elongata</name>
    <dbReference type="NCBI Taxonomy" id="863522"/>
    <lineage>
        <taxon>Bacteria</taxon>
        <taxon>Pseudomonadati</taxon>
        <taxon>Acidobacteriota</taxon>
        <taxon>Terriglobia</taxon>
        <taxon>Terriglobales</taxon>
        <taxon>Acidobacteriaceae</taxon>
        <taxon>Bryocella</taxon>
    </lineage>
</organism>
<feature type="compositionally biased region" description="Low complexity" evidence="4">
    <location>
        <begin position="430"/>
        <end position="442"/>
    </location>
</feature>
<dbReference type="Pfam" id="PF25876">
    <property type="entry name" value="HH_MFP_RND"/>
    <property type="match status" value="1"/>
</dbReference>
<evidence type="ECO:0000256" key="3">
    <source>
        <dbReference type="ARBA" id="ARBA00022448"/>
    </source>
</evidence>
<comment type="subcellular location">
    <subcellularLocation>
        <location evidence="1">Cell envelope</location>
    </subcellularLocation>
</comment>
<evidence type="ECO:0000256" key="2">
    <source>
        <dbReference type="ARBA" id="ARBA00009477"/>
    </source>
</evidence>
<evidence type="ECO:0000313" key="11">
    <source>
        <dbReference type="Proteomes" id="UP000236728"/>
    </source>
</evidence>
<feature type="compositionally biased region" description="Basic and acidic residues" evidence="4">
    <location>
        <begin position="1"/>
        <end position="11"/>
    </location>
</feature>
<evidence type="ECO:0000256" key="5">
    <source>
        <dbReference type="SAM" id="Phobius"/>
    </source>
</evidence>
<dbReference type="RefSeq" id="WP_160114966.1">
    <property type="nucleotide sequence ID" value="NZ_FNVA01000001.1"/>
</dbReference>
<dbReference type="Pfam" id="PF25954">
    <property type="entry name" value="Beta-barrel_RND_2"/>
    <property type="match status" value="1"/>
</dbReference>
<dbReference type="Pfam" id="PF25967">
    <property type="entry name" value="RND-MFP_C"/>
    <property type="match status" value="1"/>
</dbReference>
<name>A0A1H5T5S4_9BACT</name>
<keyword evidence="5" id="KW-0472">Membrane</keyword>
<dbReference type="EMBL" id="FNVA01000001">
    <property type="protein sequence ID" value="SEF57347.1"/>
    <property type="molecule type" value="Genomic_DNA"/>
</dbReference>
<evidence type="ECO:0000259" key="7">
    <source>
        <dbReference type="Pfam" id="PF25917"/>
    </source>
</evidence>
<feature type="domain" description="CusB-like beta-barrel" evidence="8">
    <location>
        <begin position="275"/>
        <end position="345"/>
    </location>
</feature>
<sequence length="456" mass="48122">MTHENEVHKLPANESASTVPGLPSHGTRRKVFLLLAVCAVIALICVGTVPRLFLSHELRSQAHEQAATSANVFVTPAQASPPFVSVQLSGTMSPITEAPILARADGYLKRRLVDIGDLVRAGQVIGVIETPELDQQVQQAKALYEQSQSTLAQSSAALEQARANAGIAGITAERWAALVKRGAVSRQANDNYQFAYSAQVAAVSVATASVAAATNSVGANAANLDHYRELQSFEIVRAPFAGVITQRNVDEGALVTATDTLLFRVAKTDTLRTFIDVPQINAPSIHVGDAADLTFVQFPGHTFHGTITRTSGSLDLNTRTLLTEVDLDNRDGKLLPGMYATVTFSLPRTVSSILIPSEALVFRAAGTTVAVVDDQHTVRFRKVVVGHDYGPQIEIVSGLGVGESVIVNPNDTTAEGAKVNPVSLKQASGSLAAASTTSSGNSRVEVPPARGMAVNH</sequence>
<dbReference type="PANTHER" id="PTHR30469:SF37">
    <property type="entry name" value="RAGD PROTEIN"/>
    <property type="match status" value="1"/>
</dbReference>
<dbReference type="InterPro" id="IPR058625">
    <property type="entry name" value="MdtA-like_BSH"/>
</dbReference>
<dbReference type="FunFam" id="2.40.30.170:FF:000010">
    <property type="entry name" value="Efflux RND transporter periplasmic adaptor subunit"/>
    <property type="match status" value="1"/>
</dbReference>
<keyword evidence="5" id="KW-1133">Transmembrane helix</keyword>
<feature type="domain" description="Multidrug resistance protein MdtA-like barrel-sandwich hybrid" evidence="7">
    <location>
        <begin position="99"/>
        <end position="260"/>
    </location>
</feature>